<dbReference type="InterPro" id="IPR019026">
    <property type="entry name" value="Peptidase_M64_IgA"/>
</dbReference>
<feature type="domain" description="BACON" evidence="1">
    <location>
        <begin position="136"/>
        <end position="187"/>
    </location>
</feature>
<dbReference type="Proteomes" id="UP000620874">
    <property type="component" value="Unassembled WGS sequence"/>
</dbReference>
<protein>
    <recommendedName>
        <fullName evidence="1">BACON domain-containing protein</fullName>
    </recommendedName>
</protein>
<dbReference type="Gene3D" id="2.60.40.10">
    <property type="entry name" value="Immunoglobulins"/>
    <property type="match status" value="2"/>
</dbReference>
<dbReference type="InterPro" id="IPR024361">
    <property type="entry name" value="BACON"/>
</dbReference>
<dbReference type="Pfam" id="PF09471">
    <property type="entry name" value="Peptidase_M64"/>
    <property type="match status" value="1"/>
</dbReference>
<comment type="caution">
    <text evidence="2">The sequence shown here is derived from an EMBL/GenBank/DDBJ whole genome shotgun (WGS) entry which is preliminary data.</text>
</comment>
<reference evidence="2 3" key="1">
    <citation type="submission" date="2020-08" db="EMBL/GenBank/DDBJ databases">
        <title>A Genomic Blueprint of the Chicken Gut Microbiome.</title>
        <authorList>
            <person name="Gilroy R."/>
            <person name="Ravi A."/>
            <person name="Getino M."/>
            <person name="Pursley I."/>
            <person name="Horton D.L."/>
            <person name="Alikhan N.-F."/>
            <person name="Baker D."/>
            <person name="Gharbi K."/>
            <person name="Hall N."/>
            <person name="Watson M."/>
            <person name="Adriaenssens E.M."/>
            <person name="Foster-Nyarko E."/>
            <person name="Jarju S."/>
            <person name="Secka A."/>
            <person name="Antonio M."/>
            <person name="Oren A."/>
            <person name="Chaudhuri R."/>
            <person name="La Ragione R.M."/>
            <person name="Hildebrand F."/>
            <person name="Pallen M.J."/>
        </authorList>
    </citation>
    <scope>NUCLEOTIDE SEQUENCE [LARGE SCALE GENOMIC DNA]</scope>
    <source>
        <strain evidence="2 3">Sa1CVN1</strain>
    </source>
</reference>
<dbReference type="InterPro" id="IPR013783">
    <property type="entry name" value="Ig-like_fold"/>
</dbReference>
<evidence type="ECO:0000313" key="2">
    <source>
        <dbReference type="EMBL" id="MBD8041762.1"/>
    </source>
</evidence>
<organism evidence="2 3">
    <name type="scientific">Phocaeicola intestinalis</name>
    <dbReference type="NCBI Taxonomy" id="2762212"/>
    <lineage>
        <taxon>Bacteria</taxon>
        <taxon>Pseudomonadati</taxon>
        <taxon>Bacteroidota</taxon>
        <taxon>Bacteroidia</taxon>
        <taxon>Bacteroidales</taxon>
        <taxon>Bacteroidaceae</taxon>
        <taxon>Phocaeicola</taxon>
    </lineage>
</organism>
<dbReference type="EMBL" id="JACSPP010000067">
    <property type="protein sequence ID" value="MBD8041762.1"/>
    <property type="molecule type" value="Genomic_DNA"/>
</dbReference>
<evidence type="ECO:0000313" key="3">
    <source>
        <dbReference type="Proteomes" id="UP000620874"/>
    </source>
</evidence>
<feature type="domain" description="BACON" evidence="1">
    <location>
        <begin position="28"/>
        <end position="82"/>
    </location>
</feature>
<dbReference type="InterPro" id="IPR024079">
    <property type="entry name" value="MetalloPept_cat_dom_sf"/>
</dbReference>
<accession>A0ABR8YC52</accession>
<dbReference type="Pfam" id="PF13004">
    <property type="entry name" value="BACON"/>
    <property type="match status" value="2"/>
</dbReference>
<evidence type="ECO:0000259" key="1">
    <source>
        <dbReference type="Pfam" id="PF13004"/>
    </source>
</evidence>
<sequence length="510" mass="57614">MSLTRTSITFDWTGEKREMLEVVANEEWNMTSIPDWLTLNIKENGGSTSLYFTAERNETDFGRSCTIIFFTQSQEQVLSITQSAQSRLVFSGEKEYRLGFAEAKLKVDVEANVRYDVKVSAGWLMLEDEGSINDDLTSIGKASILGGMGDSLTLKVAENTSRESRTAQVVISNETYSLSDTLTVIQAGNPNPTEYYVDGSYIQIKQATKGDGVNLFLMGDGFTKEYLAVGGRYEEYMKQAADYFFSIEPYNSYQEYFNVYAIMAESEGEGIKGENGNRVSTKFQCEYGSGTAITCNDDICFEYAQKVKEAGTEPMTLIVVLNSEKYAGTTYLYSDGNSIALCPMSREARPNDFEGVVHHEAGGHGFGFLCDEYVYYQREMPESRKEDIRAWQALGFQMNLDFTDNLTEILWKDFIGDKYKDVGAFEGGYEYRYGVWRPEENSCMNNNIPYFNVQSRRAIVQRIMNLGGEQFVLDNFIANDNVSLPEEDISRVAHQPISPLGTPVWNWCKQ</sequence>
<proteinExistence type="predicted"/>
<gene>
    <name evidence="2" type="ORF">H9625_15220</name>
</gene>
<name>A0ABR8YC52_9BACT</name>
<keyword evidence="3" id="KW-1185">Reference proteome</keyword>
<dbReference type="Gene3D" id="3.40.390.10">
    <property type="entry name" value="Collagenase (Catalytic Domain)"/>
    <property type="match status" value="1"/>
</dbReference>
<dbReference type="CDD" id="cd14948">
    <property type="entry name" value="BACON"/>
    <property type="match status" value="2"/>
</dbReference>